<name>A0A917KMJ6_9ACTN</name>
<organism evidence="2 3">
    <name type="scientific">Streptomyces brasiliensis</name>
    <dbReference type="NCBI Taxonomy" id="1954"/>
    <lineage>
        <taxon>Bacteria</taxon>
        <taxon>Bacillati</taxon>
        <taxon>Actinomycetota</taxon>
        <taxon>Actinomycetes</taxon>
        <taxon>Kitasatosporales</taxon>
        <taxon>Streptomycetaceae</taxon>
        <taxon>Streptomyces</taxon>
    </lineage>
</organism>
<proteinExistence type="predicted"/>
<evidence type="ECO:0000313" key="3">
    <source>
        <dbReference type="Proteomes" id="UP000657574"/>
    </source>
</evidence>
<keyword evidence="1" id="KW-1133">Transmembrane helix</keyword>
<sequence length="199" mass="21869">MPTPTDDLTPGWEQPIPLGYGQGAKEAQFVAAPLLAAAALGLAGVVAGAGDDLFLLSGPTLLVLVLSALLLIYSIQLAYHARKFLYSKQDVFDWYGLAIREQPQRLLQLCIEQGNDFRTWVVYNNRANSLFNTGTVLLGFGVAAALAPGHDSRQQPWRWGAAVMVLLCTLGEIYWQRRLRRKVNERATHPRPRIGQGGS</sequence>
<gene>
    <name evidence="2" type="ORF">GCM10010121_034620</name>
</gene>
<keyword evidence="1" id="KW-0812">Transmembrane</keyword>
<feature type="transmembrane region" description="Helical" evidence="1">
    <location>
        <begin position="130"/>
        <end position="150"/>
    </location>
</feature>
<feature type="transmembrane region" description="Helical" evidence="1">
    <location>
        <begin position="29"/>
        <end position="49"/>
    </location>
</feature>
<dbReference type="AlphaFoldDB" id="A0A917KMJ6"/>
<evidence type="ECO:0000256" key="1">
    <source>
        <dbReference type="SAM" id="Phobius"/>
    </source>
</evidence>
<dbReference type="RefSeq" id="WP_189312053.1">
    <property type="nucleotide sequence ID" value="NZ_BMQA01000009.1"/>
</dbReference>
<feature type="transmembrane region" description="Helical" evidence="1">
    <location>
        <begin position="61"/>
        <end position="79"/>
    </location>
</feature>
<evidence type="ECO:0000313" key="2">
    <source>
        <dbReference type="EMBL" id="GGJ20714.1"/>
    </source>
</evidence>
<feature type="transmembrane region" description="Helical" evidence="1">
    <location>
        <begin position="156"/>
        <end position="175"/>
    </location>
</feature>
<reference evidence="2" key="1">
    <citation type="journal article" date="2014" name="Int. J. Syst. Evol. Microbiol.">
        <title>Complete genome sequence of Corynebacterium casei LMG S-19264T (=DSM 44701T), isolated from a smear-ripened cheese.</title>
        <authorList>
            <consortium name="US DOE Joint Genome Institute (JGI-PGF)"/>
            <person name="Walter F."/>
            <person name="Albersmeier A."/>
            <person name="Kalinowski J."/>
            <person name="Ruckert C."/>
        </authorList>
    </citation>
    <scope>NUCLEOTIDE SEQUENCE</scope>
    <source>
        <strain evidence="2">JCM 3086</strain>
    </source>
</reference>
<keyword evidence="1" id="KW-0472">Membrane</keyword>
<accession>A0A917KMJ6</accession>
<keyword evidence="3" id="KW-1185">Reference proteome</keyword>
<reference evidence="2" key="2">
    <citation type="submission" date="2020-09" db="EMBL/GenBank/DDBJ databases">
        <authorList>
            <person name="Sun Q."/>
            <person name="Ohkuma M."/>
        </authorList>
    </citation>
    <scope>NUCLEOTIDE SEQUENCE</scope>
    <source>
        <strain evidence="2">JCM 3086</strain>
    </source>
</reference>
<protein>
    <submittedName>
        <fullName evidence="2">Uncharacterized protein</fullName>
    </submittedName>
</protein>
<dbReference type="EMBL" id="BMQA01000009">
    <property type="protein sequence ID" value="GGJ20714.1"/>
    <property type="molecule type" value="Genomic_DNA"/>
</dbReference>
<dbReference type="Proteomes" id="UP000657574">
    <property type="component" value="Unassembled WGS sequence"/>
</dbReference>
<comment type="caution">
    <text evidence="2">The sequence shown here is derived from an EMBL/GenBank/DDBJ whole genome shotgun (WGS) entry which is preliminary data.</text>
</comment>